<sequence length="436" mass="49447">MNTFHDYYNTDEFAPEFLHMMELVNELGPTIAKRAIQIDKDASFPTENYEDFAKLGFLRLVIPKEFGGFGFSLGQYAMIGAEIGKYCGATALTFNMHTSSMMWSRFMYELPNLTDADRAAFAPLRERQFRNVVENNAIYSQPISEGGTNWTSKPIQTNCKKVEGGYLINGFKKFASLAGYCDYYSIVCTEHFEGIEPRHEDTMNFAVHKDTPGLEVIGEWDPIGMRGTHSKDLVLKDVFVKEEEMMMPQGMFVRTLPQWPHMMATLTPAYMGVAQGAYDYTVKYLRGEVEGLPPIDRRVYPTKRATVAKMFQKLTEMRALWHTAFMEARGFPSKAQVMRLYAAQYAVMEGVQEMTALAIRTCGGQSMLKSLPLERMYRDSRCGALMLPYTTEIMEDYLSVLTLYDMDKIDEASSDTASARISMWRPAATDAPLAAE</sequence>
<evidence type="ECO:0000313" key="10">
    <source>
        <dbReference type="EMBL" id="MVO18007.1"/>
    </source>
</evidence>
<evidence type="ECO:0000256" key="4">
    <source>
        <dbReference type="ARBA" id="ARBA00022827"/>
    </source>
</evidence>
<comment type="similarity">
    <text evidence="2 6">Belongs to the acyl-CoA dehydrogenase family.</text>
</comment>
<keyword evidence="11" id="KW-1185">Reference proteome</keyword>
<dbReference type="Gene3D" id="1.10.540.10">
    <property type="entry name" value="Acyl-CoA dehydrogenase/oxidase, N-terminal domain"/>
    <property type="match status" value="1"/>
</dbReference>
<evidence type="ECO:0000256" key="3">
    <source>
        <dbReference type="ARBA" id="ARBA00022630"/>
    </source>
</evidence>
<evidence type="ECO:0000256" key="2">
    <source>
        <dbReference type="ARBA" id="ARBA00009347"/>
    </source>
</evidence>
<dbReference type="PIRSF" id="PIRSF016578">
    <property type="entry name" value="HsaA"/>
    <property type="match status" value="1"/>
</dbReference>
<accession>A0A6L6WQ08</accession>
<dbReference type="PANTHER" id="PTHR43884">
    <property type="entry name" value="ACYL-COA DEHYDROGENASE"/>
    <property type="match status" value="1"/>
</dbReference>
<evidence type="ECO:0000259" key="7">
    <source>
        <dbReference type="Pfam" id="PF00441"/>
    </source>
</evidence>
<dbReference type="GO" id="GO:0003995">
    <property type="term" value="F:acyl-CoA dehydrogenase activity"/>
    <property type="evidence" value="ECO:0007669"/>
    <property type="project" value="TreeGrafter"/>
</dbReference>
<dbReference type="Proteomes" id="UP000478892">
    <property type="component" value="Unassembled WGS sequence"/>
</dbReference>
<dbReference type="InterPro" id="IPR046373">
    <property type="entry name" value="Acyl-CoA_Oxase/DH_mid-dom_sf"/>
</dbReference>
<dbReference type="CDD" id="cd00567">
    <property type="entry name" value="ACAD"/>
    <property type="match status" value="1"/>
</dbReference>
<dbReference type="AlphaFoldDB" id="A0A6L6WQ08"/>
<evidence type="ECO:0000259" key="8">
    <source>
        <dbReference type="Pfam" id="PF02770"/>
    </source>
</evidence>
<name>A0A6L6WQ08_9RHOB</name>
<reference evidence="10 11" key="1">
    <citation type="submission" date="2019-12" db="EMBL/GenBank/DDBJ databases">
        <authorList>
            <person name="Zhang Y.-J."/>
        </authorList>
    </citation>
    <scope>NUCLEOTIDE SEQUENCE [LARGE SCALE GENOMIC DNA]</scope>
    <source>
        <strain evidence="10 11">CY05</strain>
    </source>
</reference>
<feature type="domain" description="Acyl-CoA oxidase/dehydrogenase middle" evidence="8">
    <location>
        <begin position="155"/>
        <end position="238"/>
    </location>
</feature>
<dbReference type="EMBL" id="WQLV01000015">
    <property type="protein sequence ID" value="MVO18007.1"/>
    <property type="molecule type" value="Genomic_DNA"/>
</dbReference>
<dbReference type="PANTHER" id="PTHR43884:SF25">
    <property type="entry name" value="ACYL-COA DEHYDROGENASE YDBM-RELATED"/>
    <property type="match status" value="1"/>
</dbReference>
<protein>
    <submittedName>
        <fullName evidence="10">Acyl-CoA dehydrogenase</fullName>
    </submittedName>
</protein>
<dbReference type="InterPro" id="IPR037069">
    <property type="entry name" value="AcylCoA_DH/ox_N_sf"/>
</dbReference>
<evidence type="ECO:0000256" key="1">
    <source>
        <dbReference type="ARBA" id="ARBA00001974"/>
    </source>
</evidence>
<dbReference type="RefSeq" id="WP_157024247.1">
    <property type="nucleotide sequence ID" value="NZ_WQLV01000015.1"/>
</dbReference>
<dbReference type="SUPFAM" id="SSF47203">
    <property type="entry name" value="Acyl-CoA dehydrogenase C-terminal domain-like"/>
    <property type="match status" value="1"/>
</dbReference>
<keyword evidence="4 6" id="KW-0274">FAD</keyword>
<dbReference type="Gene3D" id="1.20.140.10">
    <property type="entry name" value="Butyryl-CoA Dehydrogenase, subunit A, domain 3"/>
    <property type="match status" value="1"/>
</dbReference>
<dbReference type="Gene3D" id="2.40.110.10">
    <property type="entry name" value="Butyryl-CoA Dehydrogenase, subunit A, domain 2"/>
    <property type="match status" value="1"/>
</dbReference>
<proteinExistence type="inferred from homology"/>
<dbReference type="Pfam" id="PF02770">
    <property type="entry name" value="Acyl-CoA_dh_M"/>
    <property type="match status" value="1"/>
</dbReference>
<evidence type="ECO:0000256" key="6">
    <source>
        <dbReference type="RuleBase" id="RU362125"/>
    </source>
</evidence>
<dbReference type="InterPro" id="IPR013786">
    <property type="entry name" value="AcylCoA_DH/ox_N"/>
</dbReference>
<evidence type="ECO:0000313" key="11">
    <source>
        <dbReference type="Proteomes" id="UP000478892"/>
    </source>
</evidence>
<keyword evidence="3 6" id="KW-0285">Flavoprotein</keyword>
<dbReference type="InterPro" id="IPR036250">
    <property type="entry name" value="AcylCo_DH-like_C"/>
</dbReference>
<dbReference type="InterPro" id="IPR009100">
    <property type="entry name" value="AcylCoA_DH/oxidase_NM_dom_sf"/>
</dbReference>
<keyword evidence="5 6" id="KW-0560">Oxidoreductase</keyword>
<evidence type="ECO:0000259" key="9">
    <source>
        <dbReference type="Pfam" id="PF02771"/>
    </source>
</evidence>
<evidence type="ECO:0000256" key="5">
    <source>
        <dbReference type="ARBA" id="ARBA00023002"/>
    </source>
</evidence>
<dbReference type="SUPFAM" id="SSF56645">
    <property type="entry name" value="Acyl-CoA dehydrogenase NM domain-like"/>
    <property type="match status" value="1"/>
</dbReference>
<organism evidence="10 11">
    <name type="scientific">Parasedimentitalea huanghaiensis</name>
    <dbReference type="NCBI Taxonomy" id="2682100"/>
    <lineage>
        <taxon>Bacteria</taxon>
        <taxon>Pseudomonadati</taxon>
        <taxon>Pseudomonadota</taxon>
        <taxon>Alphaproteobacteria</taxon>
        <taxon>Rhodobacterales</taxon>
        <taxon>Paracoccaceae</taxon>
        <taxon>Parasedimentitalea</taxon>
    </lineage>
</organism>
<dbReference type="GO" id="GO:0050660">
    <property type="term" value="F:flavin adenine dinucleotide binding"/>
    <property type="evidence" value="ECO:0007669"/>
    <property type="project" value="InterPro"/>
</dbReference>
<dbReference type="InterPro" id="IPR006091">
    <property type="entry name" value="Acyl-CoA_Oxase/DH_mid-dom"/>
</dbReference>
<gene>
    <name evidence="10" type="ORF">GO984_19480</name>
</gene>
<feature type="domain" description="Acyl-CoA dehydrogenase/oxidase C-terminal" evidence="7">
    <location>
        <begin position="268"/>
        <end position="384"/>
    </location>
</feature>
<dbReference type="Pfam" id="PF00441">
    <property type="entry name" value="Acyl-CoA_dh_1"/>
    <property type="match status" value="1"/>
</dbReference>
<dbReference type="Pfam" id="PF02771">
    <property type="entry name" value="Acyl-CoA_dh_N"/>
    <property type="match status" value="1"/>
</dbReference>
<feature type="domain" description="Acyl-CoA dehydrogenase/oxidase N-terminal" evidence="9">
    <location>
        <begin position="31"/>
        <end position="103"/>
    </location>
</feature>
<comment type="cofactor">
    <cofactor evidence="1 6">
        <name>FAD</name>
        <dbReference type="ChEBI" id="CHEBI:57692"/>
    </cofactor>
</comment>
<dbReference type="InterPro" id="IPR009075">
    <property type="entry name" value="AcylCo_DH/oxidase_C"/>
</dbReference>
<comment type="caution">
    <text evidence="10">The sequence shown here is derived from an EMBL/GenBank/DDBJ whole genome shotgun (WGS) entry which is preliminary data.</text>
</comment>